<evidence type="ECO:0000259" key="7">
    <source>
        <dbReference type="PROSITE" id="PS51032"/>
    </source>
</evidence>
<protein>
    <recommendedName>
        <fullName evidence="7">AP2/ERF domain-containing protein</fullName>
    </recommendedName>
</protein>
<dbReference type="EMBL" id="LR721775">
    <property type="protein sequence ID" value="VVV59404.1"/>
    <property type="molecule type" value="Genomic_DNA"/>
</dbReference>
<dbReference type="GO" id="GO:0003700">
    <property type="term" value="F:DNA-binding transcription factor activity"/>
    <property type="evidence" value="ECO:0007669"/>
    <property type="project" value="InterPro"/>
</dbReference>
<dbReference type="InterPro" id="IPR016177">
    <property type="entry name" value="DNA-bd_dom_sf"/>
</dbReference>
<evidence type="ECO:0000256" key="3">
    <source>
        <dbReference type="ARBA" id="ARBA00023125"/>
    </source>
</evidence>
<evidence type="ECO:0000256" key="1">
    <source>
        <dbReference type="ARBA" id="ARBA00004123"/>
    </source>
</evidence>
<dbReference type="InterPro" id="IPR044808">
    <property type="entry name" value="ERF_plant"/>
</dbReference>
<accession>A0A5K0X1G6</accession>
<sequence length="260" mass="29301">MTNKRTRQTKQAQEAAAAAAENANGGRRTLSKEEEMKVMVEALKHVLAGEGSSSDGSALLEAMLCQSKSPVEEEESWDRSPKRKYRGVRRRPWGKWAAEIRDPRRATRVWLGTFDTAEAAARAYDEAAVKFRGPRAKLNFPDGEPSQSQSQLQAMPMPRMVQDQQLQDNRYTQPQLQQQQQHENDHSVSSTPPMSGMESVFPAPSTPFEYDYIWDSVHEHHDFEQSGDLGSSSLAQEWSPDYDGFSLPAGDHNWTLGFFP</sequence>
<feature type="compositionally biased region" description="Polar residues" evidence="6">
    <location>
        <begin position="162"/>
        <end position="172"/>
    </location>
</feature>
<feature type="region of interest" description="Disordered" evidence="6">
    <location>
        <begin position="135"/>
        <end position="202"/>
    </location>
</feature>
<evidence type="ECO:0000256" key="6">
    <source>
        <dbReference type="SAM" id="MobiDB-lite"/>
    </source>
</evidence>
<feature type="domain" description="AP2/ERF" evidence="7">
    <location>
        <begin position="84"/>
        <end position="141"/>
    </location>
</feature>
<evidence type="ECO:0000256" key="5">
    <source>
        <dbReference type="ARBA" id="ARBA00023242"/>
    </source>
</evidence>
<reference evidence="8" key="1">
    <citation type="submission" date="2019-09" db="EMBL/GenBank/DDBJ databases">
        <authorList>
            <person name="Zhang L."/>
        </authorList>
    </citation>
    <scope>NUCLEOTIDE SEQUENCE</scope>
</reference>
<dbReference type="AlphaFoldDB" id="A0A5K0X1G6"/>
<feature type="region of interest" description="Disordered" evidence="6">
    <location>
        <begin position="1"/>
        <end position="33"/>
    </location>
</feature>
<dbReference type="GO" id="GO:0009873">
    <property type="term" value="P:ethylene-activated signaling pathway"/>
    <property type="evidence" value="ECO:0007669"/>
    <property type="project" value="InterPro"/>
</dbReference>
<dbReference type="OrthoDB" id="642765at2759"/>
<dbReference type="PRINTS" id="PR00367">
    <property type="entry name" value="ETHRSPELEMNT"/>
</dbReference>
<dbReference type="Pfam" id="PF00847">
    <property type="entry name" value="AP2"/>
    <property type="match status" value="1"/>
</dbReference>
<keyword evidence="2" id="KW-0805">Transcription regulation</keyword>
<gene>
    <name evidence="8" type="ORF">NYM_LOCUS5010</name>
</gene>
<dbReference type="PANTHER" id="PTHR31190">
    <property type="entry name" value="DNA-BINDING DOMAIN"/>
    <property type="match status" value="1"/>
</dbReference>
<dbReference type="Gramene" id="NC10G0165560.1">
    <property type="protein sequence ID" value="NC10G0165560.1:cds"/>
    <property type="gene ID" value="NC10G0165560"/>
</dbReference>
<proteinExistence type="predicted"/>
<dbReference type="SUPFAM" id="SSF54171">
    <property type="entry name" value="DNA-binding domain"/>
    <property type="match status" value="1"/>
</dbReference>
<keyword evidence="3" id="KW-0238">DNA-binding</keyword>
<dbReference type="InterPro" id="IPR001471">
    <property type="entry name" value="AP2/ERF_dom"/>
</dbReference>
<evidence type="ECO:0000256" key="2">
    <source>
        <dbReference type="ARBA" id="ARBA00023015"/>
    </source>
</evidence>
<organism evidence="8">
    <name type="scientific">Nymphaea colorata</name>
    <name type="common">pocket water lily</name>
    <dbReference type="NCBI Taxonomy" id="210225"/>
    <lineage>
        <taxon>Eukaryota</taxon>
        <taxon>Viridiplantae</taxon>
        <taxon>Streptophyta</taxon>
        <taxon>Embryophyta</taxon>
        <taxon>Tracheophyta</taxon>
        <taxon>Spermatophyta</taxon>
        <taxon>Magnoliopsida</taxon>
        <taxon>Nymphaeales</taxon>
        <taxon>Nymphaeaceae</taxon>
        <taxon>Nymphaea</taxon>
    </lineage>
</organism>
<evidence type="ECO:0000256" key="4">
    <source>
        <dbReference type="ARBA" id="ARBA00023163"/>
    </source>
</evidence>
<dbReference type="GO" id="GO:0005634">
    <property type="term" value="C:nucleus"/>
    <property type="evidence" value="ECO:0007669"/>
    <property type="project" value="UniProtKB-SubCell"/>
</dbReference>
<keyword evidence="4" id="KW-0804">Transcription</keyword>
<dbReference type="Gene3D" id="3.30.730.10">
    <property type="entry name" value="AP2/ERF domain"/>
    <property type="match status" value="1"/>
</dbReference>
<feature type="compositionally biased region" description="Low complexity" evidence="6">
    <location>
        <begin position="11"/>
        <end position="24"/>
    </location>
</feature>
<name>A0A5K0X1G6_9MAGN</name>
<feature type="compositionally biased region" description="Basic residues" evidence="6">
    <location>
        <begin position="81"/>
        <end position="90"/>
    </location>
</feature>
<dbReference type="CDD" id="cd00018">
    <property type="entry name" value="AP2"/>
    <property type="match status" value="1"/>
</dbReference>
<comment type="subcellular location">
    <subcellularLocation>
        <location evidence="1">Nucleus</location>
    </subcellularLocation>
</comment>
<dbReference type="SMART" id="SM00380">
    <property type="entry name" value="AP2"/>
    <property type="match status" value="1"/>
</dbReference>
<dbReference type="GO" id="GO:0003677">
    <property type="term" value="F:DNA binding"/>
    <property type="evidence" value="ECO:0007669"/>
    <property type="project" value="UniProtKB-KW"/>
</dbReference>
<dbReference type="InterPro" id="IPR036955">
    <property type="entry name" value="AP2/ERF_dom_sf"/>
</dbReference>
<dbReference type="PROSITE" id="PS51032">
    <property type="entry name" value="AP2_ERF"/>
    <property type="match status" value="1"/>
</dbReference>
<feature type="region of interest" description="Disordered" evidence="6">
    <location>
        <begin position="67"/>
        <end position="90"/>
    </location>
</feature>
<dbReference type="FunFam" id="3.30.730.10:FF:000001">
    <property type="entry name" value="Ethylene-responsive transcription factor 2"/>
    <property type="match status" value="1"/>
</dbReference>
<evidence type="ECO:0000313" key="8">
    <source>
        <dbReference type="EMBL" id="VVV59404.1"/>
    </source>
</evidence>
<keyword evidence="5" id="KW-0539">Nucleus</keyword>